<evidence type="ECO:0000313" key="1">
    <source>
        <dbReference type="EMBL" id="GGL60543.1"/>
    </source>
</evidence>
<keyword evidence="2" id="KW-1185">Reference proteome</keyword>
<sequence>MEDAWEMRLKNILGDLGPMGKEDEDDDLPMVTGETLETYSNFLKENLVFPFAASYERESGPFSSRTYDVKVTGLDEYIDDFYGLICSAKIGRKTWHIAMGELEVSSDDPNYRFLDDYNTWFWNYR</sequence>
<proteinExistence type="predicted"/>
<reference evidence="1" key="1">
    <citation type="journal article" date="2014" name="Int. J. Syst. Evol. Microbiol.">
        <title>Complete genome sequence of Corynebacterium casei LMG S-19264T (=DSM 44701T), isolated from a smear-ripened cheese.</title>
        <authorList>
            <consortium name="US DOE Joint Genome Institute (JGI-PGF)"/>
            <person name="Walter F."/>
            <person name="Albersmeier A."/>
            <person name="Kalinowski J."/>
            <person name="Ruckert C."/>
        </authorList>
    </citation>
    <scope>NUCLEOTIDE SEQUENCE</scope>
    <source>
        <strain evidence="1">JCM 15325</strain>
    </source>
</reference>
<reference evidence="1" key="2">
    <citation type="submission" date="2020-09" db="EMBL/GenBank/DDBJ databases">
        <authorList>
            <person name="Sun Q."/>
            <person name="Ohkuma M."/>
        </authorList>
    </citation>
    <scope>NUCLEOTIDE SEQUENCE</scope>
    <source>
        <strain evidence="1">JCM 15325</strain>
    </source>
</reference>
<dbReference type="EMBL" id="BMOK01000012">
    <property type="protein sequence ID" value="GGL60543.1"/>
    <property type="molecule type" value="Genomic_DNA"/>
</dbReference>
<comment type="caution">
    <text evidence="1">The sequence shown here is derived from an EMBL/GenBank/DDBJ whole genome shotgun (WGS) entry which is preliminary data.</text>
</comment>
<accession>A0A917S604</accession>
<dbReference type="InterPro" id="IPR020994">
    <property type="entry name" value="Uncharacterised_Ca-bd_CcbP"/>
</dbReference>
<name>A0A917S604_9BACL</name>
<protein>
    <submittedName>
        <fullName evidence="1">Uncharacterized protein</fullName>
    </submittedName>
</protein>
<evidence type="ECO:0000313" key="2">
    <source>
        <dbReference type="Proteomes" id="UP000654670"/>
    </source>
</evidence>
<gene>
    <name evidence="1" type="ORF">GCM10007968_25690</name>
</gene>
<dbReference type="Proteomes" id="UP000654670">
    <property type="component" value="Unassembled WGS sequence"/>
</dbReference>
<dbReference type="RefSeq" id="WP_188803972.1">
    <property type="nucleotide sequence ID" value="NZ_BMOK01000012.1"/>
</dbReference>
<dbReference type="Pfam" id="PF11535">
    <property type="entry name" value="Calci_bind_CcbP"/>
    <property type="match status" value="1"/>
</dbReference>
<organism evidence="1 2">
    <name type="scientific">Sporolactobacillus putidus</name>
    <dbReference type="NCBI Taxonomy" id="492735"/>
    <lineage>
        <taxon>Bacteria</taxon>
        <taxon>Bacillati</taxon>
        <taxon>Bacillota</taxon>
        <taxon>Bacilli</taxon>
        <taxon>Bacillales</taxon>
        <taxon>Sporolactobacillaceae</taxon>
        <taxon>Sporolactobacillus</taxon>
    </lineage>
</organism>
<dbReference type="AlphaFoldDB" id="A0A917S604"/>